<dbReference type="RefSeq" id="WP_137813042.1">
    <property type="nucleotide sequence ID" value="NZ_BJFL01000005.1"/>
</dbReference>
<feature type="domain" description="Imelysin-like" evidence="4">
    <location>
        <begin position="145"/>
        <end position="374"/>
    </location>
</feature>
<dbReference type="NCBIfam" id="NF007697">
    <property type="entry name" value="PRK10378.1"/>
    <property type="match status" value="1"/>
</dbReference>
<comment type="similarity">
    <text evidence="2">Belongs to the EfeM/EfeO family.</text>
</comment>
<evidence type="ECO:0000256" key="3">
    <source>
        <dbReference type="ARBA" id="ARBA00022729"/>
    </source>
</evidence>
<dbReference type="Gene3D" id="2.60.40.420">
    <property type="entry name" value="Cupredoxins - blue copper proteins"/>
    <property type="match status" value="1"/>
</dbReference>
<dbReference type="InterPro" id="IPR028096">
    <property type="entry name" value="EfeO_Cupredoxin"/>
</dbReference>
<name>A0A4D4J5M0_9PSEU</name>
<evidence type="ECO:0000256" key="2">
    <source>
        <dbReference type="ARBA" id="ARBA00005989"/>
    </source>
</evidence>
<evidence type="ECO:0000259" key="5">
    <source>
        <dbReference type="Pfam" id="PF13473"/>
    </source>
</evidence>
<gene>
    <name evidence="6" type="primary">ycdO</name>
    <name evidence="6" type="ORF">GTS_15220</name>
</gene>
<dbReference type="AlphaFoldDB" id="A0A4D4J5M0"/>
<dbReference type="Gene3D" id="1.20.1420.20">
    <property type="entry name" value="M75 peptidase, HXXE motif"/>
    <property type="match status" value="1"/>
</dbReference>
<comment type="subcellular location">
    <subcellularLocation>
        <location evidence="1">Periplasm</location>
    </subcellularLocation>
</comment>
<dbReference type="GO" id="GO:0042597">
    <property type="term" value="C:periplasmic space"/>
    <property type="evidence" value="ECO:0007669"/>
    <property type="project" value="UniProtKB-SubCell"/>
</dbReference>
<dbReference type="PANTHER" id="PTHR39192">
    <property type="entry name" value="IRON UPTAKE SYSTEM COMPONENT EFEO"/>
    <property type="match status" value="1"/>
</dbReference>
<feature type="domain" description="EfeO-type cupredoxin-like" evidence="5">
    <location>
        <begin position="29"/>
        <end position="128"/>
    </location>
</feature>
<dbReference type="PANTHER" id="PTHR39192:SF1">
    <property type="entry name" value="IRON UPTAKE SYSTEM COMPONENT EFEO"/>
    <property type="match status" value="1"/>
</dbReference>
<evidence type="ECO:0000313" key="6">
    <source>
        <dbReference type="EMBL" id="GDY29889.1"/>
    </source>
</evidence>
<dbReference type="InterPro" id="IPR008972">
    <property type="entry name" value="Cupredoxin"/>
</dbReference>
<dbReference type="InterPro" id="IPR050894">
    <property type="entry name" value="EfeM/EfeO_iron_uptake"/>
</dbReference>
<dbReference type="SUPFAM" id="SSF49503">
    <property type="entry name" value="Cupredoxins"/>
    <property type="match status" value="1"/>
</dbReference>
<keyword evidence="3" id="KW-0732">Signal</keyword>
<evidence type="ECO:0000256" key="1">
    <source>
        <dbReference type="ARBA" id="ARBA00004418"/>
    </source>
</evidence>
<keyword evidence="6" id="KW-0449">Lipoprotein</keyword>
<dbReference type="Pfam" id="PF09375">
    <property type="entry name" value="Peptidase_M75"/>
    <property type="match status" value="1"/>
</dbReference>
<protein>
    <submittedName>
        <fullName evidence="6">Lipoprotein</fullName>
    </submittedName>
</protein>
<dbReference type="NCBIfam" id="NF041757">
    <property type="entry name" value="EfeO"/>
    <property type="match status" value="1"/>
</dbReference>
<dbReference type="EMBL" id="BJFL01000005">
    <property type="protein sequence ID" value="GDY29889.1"/>
    <property type="molecule type" value="Genomic_DNA"/>
</dbReference>
<dbReference type="Pfam" id="PF13473">
    <property type="entry name" value="Cupredoxin_1"/>
    <property type="match status" value="1"/>
</dbReference>
<proteinExistence type="inferred from homology"/>
<dbReference type="CDD" id="cd14656">
    <property type="entry name" value="Imelysin-like_EfeO"/>
    <property type="match status" value="1"/>
</dbReference>
<dbReference type="OrthoDB" id="7348379at2"/>
<accession>A0A4D4J5M0</accession>
<evidence type="ECO:0000313" key="7">
    <source>
        <dbReference type="Proteomes" id="UP000298860"/>
    </source>
</evidence>
<dbReference type="InterPro" id="IPR034981">
    <property type="entry name" value="Imelysin-like_EfeO/Algp7"/>
</dbReference>
<sequence>MSAPSSALRAAVVAAIGVGSLAGLSACGGKEASTAGAGAITVEASDDACKLSATSAPAGNVTFDVTNKGTKVTEFYLYGQADKVIGEVENIGPGLSRKLTVQVPAAGKYTTACKPGMTGDGIRGDFTVTGGAGGANQSNQRLDQAVQSYRQYLVAQTGALVQQTSGFVAAVKAGNAEQAKVLYAPARQPYERIEPVAEKFEDLDGAIDARESDVKQGEQFSGFHRLEKDLWTTGLRPDSGAVADKLLADVQELDRQVKTFDLTPVDLPNGAKELLDEVATKKVTGEEETFSHTDLWDFRANVDGSKAALDPLRAVVRERDAALLSTVDERFAAVDKLLDQYKVGDGYRGYTELSQDQVKQLSSAVDALSEPLSKVSGVVAQP</sequence>
<dbReference type="InterPro" id="IPR018976">
    <property type="entry name" value="Imelysin-like"/>
</dbReference>
<keyword evidence="7" id="KW-1185">Reference proteome</keyword>
<reference evidence="7" key="1">
    <citation type="submission" date="2019-04" db="EMBL/GenBank/DDBJ databases">
        <title>Draft genome sequence of Pseudonocardiaceae bacterium SL3-2-4.</title>
        <authorList>
            <person name="Ningsih F."/>
            <person name="Yokota A."/>
            <person name="Sakai Y."/>
            <person name="Nanatani K."/>
            <person name="Yabe S."/>
            <person name="Oetari A."/>
            <person name="Sjamsuridzal W."/>
        </authorList>
    </citation>
    <scope>NUCLEOTIDE SEQUENCE [LARGE SCALE GENOMIC DNA]</scope>
    <source>
        <strain evidence="7">SL3-2-4</strain>
    </source>
</reference>
<organism evidence="6 7">
    <name type="scientific">Gandjariella thermophila</name>
    <dbReference type="NCBI Taxonomy" id="1931992"/>
    <lineage>
        <taxon>Bacteria</taxon>
        <taxon>Bacillati</taxon>
        <taxon>Actinomycetota</taxon>
        <taxon>Actinomycetes</taxon>
        <taxon>Pseudonocardiales</taxon>
        <taxon>Pseudonocardiaceae</taxon>
        <taxon>Gandjariella</taxon>
    </lineage>
</organism>
<dbReference type="InterPro" id="IPR038352">
    <property type="entry name" value="Imelysin_sf"/>
</dbReference>
<comment type="caution">
    <text evidence="6">The sequence shown here is derived from an EMBL/GenBank/DDBJ whole genome shotgun (WGS) entry which is preliminary data.</text>
</comment>
<evidence type="ECO:0000259" key="4">
    <source>
        <dbReference type="Pfam" id="PF09375"/>
    </source>
</evidence>
<dbReference type="Proteomes" id="UP000298860">
    <property type="component" value="Unassembled WGS sequence"/>
</dbReference>
<dbReference type="InterPro" id="IPR053377">
    <property type="entry name" value="Iron_uptake_EfeM/EfeO"/>
</dbReference>